<evidence type="ECO:0000256" key="10">
    <source>
        <dbReference type="ARBA" id="ARBA00022989"/>
    </source>
</evidence>
<keyword evidence="6" id="KW-0158">Chromosome</keyword>
<comment type="subcellular location">
    <subcellularLocation>
        <location evidence="3">Chromosome</location>
    </subcellularLocation>
    <subcellularLocation>
        <location evidence="2">Membrane</location>
        <topology evidence="2">Multi-pass membrane protein</topology>
    </subcellularLocation>
    <subcellularLocation>
        <location evidence="1">Nucleus</location>
    </subcellularLocation>
</comment>
<dbReference type="GO" id="GO:0032039">
    <property type="term" value="C:integrator complex"/>
    <property type="evidence" value="ECO:0007669"/>
    <property type="project" value="TreeGrafter"/>
</dbReference>
<dbReference type="InterPro" id="IPR038751">
    <property type="entry name" value="INTS8"/>
</dbReference>
<dbReference type="PANTHER" id="PTHR13350">
    <property type="entry name" value="INTEGRATOR COMPLEX SUBUNIT 8"/>
    <property type="match status" value="1"/>
</dbReference>
<keyword evidence="10 14" id="KW-1133">Transmembrane helix</keyword>
<dbReference type="GO" id="GO:0016757">
    <property type="term" value="F:glycosyltransferase activity"/>
    <property type="evidence" value="ECO:0007669"/>
    <property type="project" value="UniProtKB-KW"/>
</dbReference>
<keyword evidence="7" id="KW-0328">Glycosyltransferase</keyword>
<evidence type="ECO:0000256" key="11">
    <source>
        <dbReference type="ARBA" id="ARBA00023136"/>
    </source>
</evidence>
<proteinExistence type="inferred from homology"/>
<comment type="caution">
    <text evidence="16">The sequence shown here is derived from an EMBL/GenBank/DDBJ whole genome shotgun (WGS) entry which is preliminary data.</text>
</comment>
<evidence type="ECO:0000256" key="8">
    <source>
        <dbReference type="ARBA" id="ARBA00022679"/>
    </source>
</evidence>
<evidence type="ECO:0000256" key="1">
    <source>
        <dbReference type="ARBA" id="ARBA00004123"/>
    </source>
</evidence>
<evidence type="ECO:0000256" key="5">
    <source>
        <dbReference type="ARBA" id="ARBA00008744"/>
    </source>
</evidence>
<evidence type="ECO:0000313" key="17">
    <source>
        <dbReference type="Proteomes" id="UP000324091"/>
    </source>
</evidence>
<feature type="transmembrane region" description="Helical" evidence="14">
    <location>
        <begin position="91"/>
        <end position="111"/>
    </location>
</feature>
<dbReference type="InterPro" id="IPR057980">
    <property type="entry name" value="TPR_INTS8"/>
</dbReference>
<dbReference type="InterPro" id="IPR018732">
    <property type="entry name" value="Dpy-19/Dpy-19-like"/>
</dbReference>
<evidence type="ECO:0000256" key="2">
    <source>
        <dbReference type="ARBA" id="ARBA00004141"/>
    </source>
</evidence>
<evidence type="ECO:0000256" key="14">
    <source>
        <dbReference type="SAM" id="Phobius"/>
    </source>
</evidence>
<protein>
    <submittedName>
        <fullName evidence="16">Integrator complex subunit 8</fullName>
    </submittedName>
</protein>
<dbReference type="GO" id="GO:0034472">
    <property type="term" value="P:snRNA 3'-end processing"/>
    <property type="evidence" value="ECO:0007669"/>
    <property type="project" value="InterPro"/>
</dbReference>
<feature type="compositionally biased region" description="Acidic residues" evidence="13">
    <location>
        <begin position="49"/>
        <end position="58"/>
    </location>
</feature>
<keyword evidence="9 14" id="KW-0812">Transmembrane</keyword>
<evidence type="ECO:0000256" key="12">
    <source>
        <dbReference type="ARBA" id="ARBA00023242"/>
    </source>
</evidence>
<feature type="transmembrane region" description="Helical" evidence="14">
    <location>
        <begin position="168"/>
        <end position="191"/>
    </location>
</feature>
<evidence type="ECO:0000256" key="6">
    <source>
        <dbReference type="ARBA" id="ARBA00022454"/>
    </source>
</evidence>
<keyword evidence="8" id="KW-0808">Transferase</keyword>
<feature type="domain" description="INTS8 TPR repeats" evidence="15">
    <location>
        <begin position="1035"/>
        <end position="1147"/>
    </location>
</feature>
<gene>
    <name evidence="16" type="ORF">D4764_21G0000290</name>
</gene>
<name>A0A5C6NEG9_9TELE</name>
<evidence type="ECO:0000259" key="15">
    <source>
        <dbReference type="Pfam" id="PF25756"/>
    </source>
</evidence>
<feature type="region of interest" description="Disordered" evidence="13">
    <location>
        <begin position="1"/>
        <end position="72"/>
    </location>
</feature>
<reference evidence="16 17" key="1">
    <citation type="submission" date="2019-04" db="EMBL/GenBank/DDBJ databases">
        <title>Chromosome genome assembly for Takifugu flavidus.</title>
        <authorList>
            <person name="Xiao S."/>
        </authorList>
    </citation>
    <scope>NUCLEOTIDE SEQUENCE [LARGE SCALE GENOMIC DNA]</scope>
    <source>
        <strain evidence="16">HTHZ2018</strain>
        <tissue evidence="16">Muscle</tissue>
    </source>
</reference>
<feature type="domain" description="INTS8 TPR repeats" evidence="15">
    <location>
        <begin position="1241"/>
        <end position="1363"/>
    </location>
</feature>
<keyword evidence="12" id="KW-0539">Nucleus</keyword>
<evidence type="ECO:0000256" key="4">
    <source>
        <dbReference type="ARBA" id="ARBA00007147"/>
    </source>
</evidence>
<organism evidence="16 17">
    <name type="scientific">Takifugu flavidus</name>
    <name type="common">sansaifugu</name>
    <dbReference type="NCBI Taxonomy" id="433684"/>
    <lineage>
        <taxon>Eukaryota</taxon>
        <taxon>Metazoa</taxon>
        <taxon>Chordata</taxon>
        <taxon>Craniata</taxon>
        <taxon>Vertebrata</taxon>
        <taxon>Euteleostomi</taxon>
        <taxon>Actinopterygii</taxon>
        <taxon>Neopterygii</taxon>
        <taxon>Teleostei</taxon>
        <taxon>Neoteleostei</taxon>
        <taxon>Acanthomorphata</taxon>
        <taxon>Eupercaria</taxon>
        <taxon>Tetraodontiformes</taxon>
        <taxon>Tetradontoidea</taxon>
        <taxon>Tetraodontidae</taxon>
        <taxon>Takifugu</taxon>
    </lineage>
</organism>
<dbReference type="EMBL" id="RHFK02000014">
    <property type="protein sequence ID" value="TWW65129.1"/>
    <property type="molecule type" value="Genomic_DNA"/>
</dbReference>
<accession>A0A5C6NEG9</accession>
<keyword evidence="11 14" id="KW-0472">Membrane</keyword>
<evidence type="ECO:0000256" key="13">
    <source>
        <dbReference type="SAM" id="MobiDB-lite"/>
    </source>
</evidence>
<sequence length="1371" mass="155483">MTELRCWKSLEKEREEGNTQGESKLLYTPTEDEETLSNGGADDKQQNDDAGDKDEEDAQKEPIKEESSPEASKKQPTCLLDMAVSFLLQQVVKLFFGCVAAVACGMLYAVYLSTYHERKFWFSTKQELEREITFQEGSGLYYYYYKHMLTAPSFKRGLYELTLDNKTISGQTVNIVQLLFLYPELATSFIYRITSSHDFIEPIYFYVGTVFGLQAVCVTALFVCSWVMSGTWVAGILAVSWYVINRTDTTKVDHAVPLRDNWALPYFSCQVAALTGFLSNISSATEMFCYLTMSATSVSFLLVWEHSHYVLFIQALCLFFLDSFDLVPSRKVADIHKVYLSSLFLAYLLQFQNPVLLSSPLLSILIGSVLARHFQYCPRVLAELSELQDFYDSDMVELISWIRSQAPASAVFAGSPLLLGAVKLVSGSAMTSLPLYSDINLLKRAEDTYQVYGMKSAEEIYKILTSQKTNYVIIEEAICNELRINKGCRIKDLLDVANGHVVYDRGVMYSFSKYGRFCQEIKLNYSPYKNYFTRGRMSAEAADRVAAVASSRPSTPLQTSWFEFLLDGSLLEKHLKKANPDPTPVQLIVQFLEQASKPSVNEQNQVQPPVDNRRNRTLKLLALEVAAHMKWDLDVLEKGLTIPVLNMLLNELLCVSKVPPGVKHVDLDLSTLPPTTAMAVVIYNRWAIRTIVLSSFPEKQTKPGPHQMNVINILQQEKEMTENILAVLKEQANDSISVLEGALQLKKDFYVHTLRTLDLLAADTAANGETESSTAGLRISADELHCQVHYDVGGIFFHQGCTDQTAYQKARDHFRQTKDLLKKLDSTVHVHLDEKRLAGYWNACKALTEDCDSDSQTTAYDQINSLIRAHNYQAVIEAFIRDNVTHSLPNHFRQSVLREFLYKVQQGESGLDEVCHKLCICNAIRDSLEGEVLSVRFQQLLLKPNKWMVCTLSLEKEHLSETLRRKIGNFIKTLCENLEELPLLFVVSSHKLFIELLKEEERKVLMEQMRKKSATINLSAKPLPSFFDIPASATVNIGQLEQQLILLLEPRKIRQTLIELHGLAERSYWKVNNKWEVPPDYINVILSIKDNLTKDLVYILMAKGLHCISIKDFAHARQLFTACLKLVTEFSPKLRQVMLNEMLLLEVVGEECVTFMLNWRENDYLTLQVPPSLVMNNPYIKLGQLLASTCKELPGPKESRRTAKELWEVVVQICSVSIQHKRNSDGRLSLIKHRESSMGILQRLQAVDVEAVAVTVTELVSYALTLNSNNQSWLITQADIYFVTNQYSAALNIYLQAGAVCSDFFTKVVPSDVYSDQVAVLCQFLREVDYMTAFKALQEQNSHDAMDSFYDYIWDVTILEYLTLAPGVGVA</sequence>
<keyword evidence="17" id="KW-1185">Reference proteome</keyword>
<feature type="transmembrane region" description="Helical" evidence="14">
    <location>
        <begin position="203"/>
        <end position="228"/>
    </location>
</feature>
<feature type="transmembrane region" description="Helical" evidence="14">
    <location>
        <begin position="263"/>
        <end position="281"/>
    </location>
</feature>
<feature type="compositionally biased region" description="Basic and acidic residues" evidence="13">
    <location>
        <begin position="59"/>
        <end position="72"/>
    </location>
</feature>
<comment type="similarity">
    <text evidence="4">Belongs to the Integrator subunit 8 family.</text>
</comment>
<evidence type="ECO:0000313" key="16">
    <source>
        <dbReference type="EMBL" id="TWW65129.1"/>
    </source>
</evidence>
<dbReference type="PANTHER" id="PTHR13350:SF1">
    <property type="entry name" value="INTEGRATOR COMPLEX SUBUNIT 8"/>
    <property type="match status" value="1"/>
</dbReference>
<dbReference type="GO" id="GO:0016020">
    <property type="term" value="C:membrane"/>
    <property type="evidence" value="ECO:0007669"/>
    <property type="project" value="UniProtKB-SubCell"/>
</dbReference>
<evidence type="ECO:0000256" key="7">
    <source>
        <dbReference type="ARBA" id="ARBA00022676"/>
    </source>
</evidence>
<comment type="similarity">
    <text evidence="5">Belongs to the dpy-19 family.</text>
</comment>
<evidence type="ECO:0000256" key="3">
    <source>
        <dbReference type="ARBA" id="ARBA00004286"/>
    </source>
</evidence>
<feature type="compositionally biased region" description="Basic and acidic residues" evidence="13">
    <location>
        <begin position="1"/>
        <end position="17"/>
    </location>
</feature>
<dbReference type="Pfam" id="PF25756">
    <property type="entry name" value="TPR_INTS8"/>
    <property type="match status" value="2"/>
</dbReference>
<dbReference type="GO" id="GO:0005694">
    <property type="term" value="C:chromosome"/>
    <property type="evidence" value="ECO:0007669"/>
    <property type="project" value="UniProtKB-SubCell"/>
</dbReference>
<dbReference type="Pfam" id="PF10034">
    <property type="entry name" value="Dpy19"/>
    <property type="match status" value="1"/>
</dbReference>
<dbReference type="Proteomes" id="UP000324091">
    <property type="component" value="Chromosome 21"/>
</dbReference>
<evidence type="ECO:0000256" key="9">
    <source>
        <dbReference type="ARBA" id="ARBA00022692"/>
    </source>
</evidence>